<organism evidence="4 5">
    <name type="scientific">Natronorubrum daqingense</name>
    <dbReference type="NCBI Taxonomy" id="588898"/>
    <lineage>
        <taxon>Archaea</taxon>
        <taxon>Methanobacteriati</taxon>
        <taxon>Methanobacteriota</taxon>
        <taxon>Stenosarchaea group</taxon>
        <taxon>Halobacteria</taxon>
        <taxon>Halobacteriales</taxon>
        <taxon>Natrialbaceae</taxon>
        <taxon>Natronorubrum</taxon>
    </lineage>
</organism>
<proteinExistence type="predicted"/>
<feature type="domain" description="DUF8159" evidence="2">
    <location>
        <begin position="22"/>
        <end position="127"/>
    </location>
</feature>
<feature type="region of interest" description="Disordered" evidence="1">
    <location>
        <begin position="1"/>
        <end position="20"/>
    </location>
</feature>
<protein>
    <recommendedName>
        <fullName evidence="2">DUF8159 domain-containing protein</fullName>
    </recommendedName>
</protein>
<keyword evidence="3" id="KW-0614">Plasmid</keyword>
<geneLocation type="plasmid" evidence="3">
    <name>unnamed2</name>
</geneLocation>
<keyword evidence="5" id="KW-1185">Reference proteome</keyword>
<dbReference type="Pfam" id="PF26490">
    <property type="entry name" value="DUF8159"/>
    <property type="match status" value="1"/>
</dbReference>
<dbReference type="Proteomes" id="UP000185687">
    <property type="component" value="Unassembled WGS sequence"/>
</dbReference>
<evidence type="ECO:0000259" key="2">
    <source>
        <dbReference type="Pfam" id="PF26490"/>
    </source>
</evidence>
<evidence type="ECO:0000313" key="4">
    <source>
        <dbReference type="EMBL" id="SIS06158.1"/>
    </source>
</evidence>
<sequence length="135" mass="14762">MSTDTGPSGVRTRGTPGRTHAPVYATLRNRLESNGVSIDTLEEVAADPYLRIELGDTAAPRGVTILTAAIVLRSVPELCTDTGQIQLTTGGERVGYAYVSLDWIRAYHDREITAIEFARRVLETWQPFEAGTNRA</sequence>
<gene>
    <name evidence="3" type="ORF">BB347_18130</name>
    <name evidence="4" type="ORF">SAMN05421809_3642</name>
</gene>
<evidence type="ECO:0000313" key="6">
    <source>
        <dbReference type="Proteomes" id="UP000187321"/>
    </source>
</evidence>
<dbReference type="EMBL" id="CP019329">
    <property type="protein sequence ID" value="APX98613.1"/>
    <property type="molecule type" value="Genomic_DNA"/>
</dbReference>
<dbReference type="RefSeq" id="WP_076584064.1">
    <property type="nucleotide sequence ID" value="NZ_CP019329.1"/>
</dbReference>
<dbReference type="EMBL" id="FTNP01000008">
    <property type="protein sequence ID" value="SIS06158.1"/>
    <property type="molecule type" value="Genomic_DNA"/>
</dbReference>
<accession>A0A1N7G0S3</accession>
<evidence type="ECO:0000256" key="1">
    <source>
        <dbReference type="SAM" id="MobiDB-lite"/>
    </source>
</evidence>
<evidence type="ECO:0000313" key="5">
    <source>
        <dbReference type="Proteomes" id="UP000185687"/>
    </source>
</evidence>
<dbReference type="Proteomes" id="UP000187321">
    <property type="component" value="Plasmid unnamed2"/>
</dbReference>
<dbReference type="GeneID" id="30957903"/>
<dbReference type="InterPro" id="IPR058473">
    <property type="entry name" value="DUF8159"/>
</dbReference>
<name>A0A1N7G0S3_9EURY</name>
<reference evidence="3 6" key="1">
    <citation type="submission" date="2017-01" db="EMBL/GenBank/DDBJ databases">
        <title>Complete genome sequence of Haloterrigena daqingensis type strain (JX313T).</title>
        <authorList>
            <person name="Shuang W."/>
        </authorList>
    </citation>
    <scope>NUCLEOTIDE SEQUENCE [LARGE SCALE GENOMIC DNA]</scope>
    <source>
        <strain evidence="6">JX313</strain>
        <strain evidence="3">JX313T</strain>
        <plasmid evidence="6">Plasmid unnamed2</plasmid>
        <plasmid evidence="3">unnamed2</plasmid>
    </source>
</reference>
<reference evidence="4 5" key="2">
    <citation type="submission" date="2017-01" db="EMBL/GenBank/DDBJ databases">
        <authorList>
            <person name="Mah S.A."/>
            <person name="Swanson W.J."/>
            <person name="Moy G.W."/>
            <person name="Vacquier V.D."/>
        </authorList>
    </citation>
    <scope>NUCLEOTIDE SEQUENCE [LARGE SCALE GENOMIC DNA]</scope>
    <source>
        <strain evidence="4 5">CGMCC 1.8909</strain>
    </source>
</reference>
<evidence type="ECO:0000313" key="3">
    <source>
        <dbReference type="EMBL" id="APX98613.1"/>
    </source>
</evidence>
<dbReference type="KEGG" id="hda:BB347_18130"/>
<dbReference type="AlphaFoldDB" id="A0A1N7G0S3"/>